<comment type="caution">
    <text evidence="2">The sequence shown here is derived from an EMBL/GenBank/DDBJ whole genome shotgun (WGS) entry which is preliminary data.</text>
</comment>
<sequence>MSASSMSTYLSHFFNRSCIDSGEFFEKDILKALFRVPFIIAVTRADIWRSLMSRVALLNLAKYPYSDSSFSLTTCIRPMAVFLFLLLLIKYATKLRESSSNILVDRGARVATQSLASLLNVAEKIGTLLRLALHTASSGLQKSASDLRDLLLHRKLLSLDA</sequence>
<dbReference type="Proteomes" id="UP001604336">
    <property type="component" value="Unassembled WGS sequence"/>
</dbReference>
<evidence type="ECO:0000256" key="1">
    <source>
        <dbReference type="SAM" id="Phobius"/>
    </source>
</evidence>
<proteinExistence type="predicted"/>
<keyword evidence="1" id="KW-0812">Transmembrane</keyword>
<protein>
    <submittedName>
        <fullName evidence="2">Uncharacterized protein</fullName>
    </submittedName>
</protein>
<accession>A0ABD1QWD7</accession>
<keyword evidence="1" id="KW-0472">Membrane</keyword>
<dbReference type="AlphaFoldDB" id="A0ABD1QWD7"/>
<name>A0ABD1QWD7_9LAMI</name>
<evidence type="ECO:0000313" key="3">
    <source>
        <dbReference type="Proteomes" id="UP001604336"/>
    </source>
</evidence>
<gene>
    <name evidence="2" type="ORF">Adt_33486</name>
</gene>
<dbReference type="EMBL" id="JBFOLK010000010">
    <property type="protein sequence ID" value="KAL2480520.1"/>
    <property type="molecule type" value="Genomic_DNA"/>
</dbReference>
<keyword evidence="3" id="KW-1185">Reference proteome</keyword>
<reference evidence="3" key="1">
    <citation type="submission" date="2024-07" db="EMBL/GenBank/DDBJ databases">
        <title>Two chromosome-level genome assemblies of Korean endemic species Abeliophyllum distichum and Forsythia ovata (Oleaceae).</title>
        <authorList>
            <person name="Jang H."/>
        </authorList>
    </citation>
    <scope>NUCLEOTIDE SEQUENCE [LARGE SCALE GENOMIC DNA]</scope>
</reference>
<feature type="transmembrane region" description="Helical" evidence="1">
    <location>
        <begin position="70"/>
        <end position="89"/>
    </location>
</feature>
<organism evidence="2 3">
    <name type="scientific">Abeliophyllum distichum</name>
    <dbReference type="NCBI Taxonomy" id="126358"/>
    <lineage>
        <taxon>Eukaryota</taxon>
        <taxon>Viridiplantae</taxon>
        <taxon>Streptophyta</taxon>
        <taxon>Embryophyta</taxon>
        <taxon>Tracheophyta</taxon>
        <taxon>Spermatophyta</taxon>
        <taxon>Magnoliopsida</taxon>
        <taxon>eudicotyledons</taxon>
        <taxon>Gunneridae</taxon>
        <taxon>Pentapetalae</taxon>
        <taxon>asterids</taxon>
        <taxon>lamiids</taxon>
        <taxon>Lamiales</taxon>
        <taxon>Oleaceae</taxon>
        <taxon>Forsythieae</taxon>
        <taxon>Abeliophyllum</taxon>
    </lineage>
</organism>
<evidence type="ECO:0000313" key="2">
    <source>
        <dbReference type="EMBL" id="KAL2480520.1"/>
    </source>
</evidence>
<keyword evidence="1" id="KW-1133">Transmembrane helix</keyword>